<dbReference type="Proteomes" id="UP000015105">
    <property type="component" value="Chromosome 3D"/>
</dbReference>
<dbReference type="AlphaFoldDB" id="A0A453EMC8"/>
<proteinExistence type="predicted"/>
<name>A0A453EMC8_AEGTS</name>
<dbReference type="Gramene" id="AET3Gv20399500.5">
    <property type="protein sequence ID" value="AET3Gv20399500.5"/>
    <property type="gene ID" value="AET3Gv20399500"/>
</dbReference>
<reference evidence="2" key="4">
    <citation type="submission" date="2019-03" db="UniProtKB">
        <authorList>
            <consortium name="EnsemblPlants"/>
        </authorList>
    </citation>
    <scope>IDENTIFICATION</scope>
</reference>
<sequence>ARPAERRGRLVSLARLNDASIIIVDPILRRRCGLDVWLFPIVCVCACVRASGLGCPAIVFMCSDQMYFSSSRACTFYFYS</sequence>
<reference evidence="3" key="2">
    <citation type="journal article" date="2017" name="Nat. Plants">
        <title>The Aegilops tauschii genome reveals multiple impacts of transposons.</title>
        <authorList>
            <person name="Zhao G."/>
            <person name="Zou C."/>
            <person name="Li K."/>
            <person name="Wang K."/>
            <person name="Li T."/>
            <person name="Gao L."/>
            <person name="Zhang X."/>
            <person name="Wang H."/>
            <person name="Yang Z."/>
            <person name="Liu X."/>
            <person name="Jiang W."/>
            <person name="Mao L."/>
            <person name="Kong X."/>
            <person name="Jiao Y."/>
            <person name="Jia J."/>
        </authorList>
    </citation>
    <scope>NUCLEOTIDE SEQUENCE [LARGE SCALE GENOMIC DNA]</scope>
    <source>
        <strain evidence="3">cv. AL8/78</strain>
    </source>
</reference>
<dbReference type="EnsemblPlants" id="AET3Gv20399500.5">
    <property type="protein sequence ID" value="AET3Gv20399500.5"/>
    <property type="gene ID" value="AET3Gv20399500"/>
</dbReference>
<reference evidence="3" key="1">
    <citation type="journal article" date="2014" name="Science">
        <title>Ancient hybridizations among the ancestral genomes of bread wheat.</title>
        <authorList>
            <consortium name="International Wheat Genome Sequencing Consortium,"/>
            <person name="Marcussen T."/>
            <person name="Sandve S.R."/>
            <person name="Heier L."/>
            <person name="Spannagl M."/>
            <person name="Pfeifer M."/>
            <person name="Jakobsen K.S."/>
            <person name="Wulff B.B."/>
            <person name="Steuernagel B."/>
            <person name="Mayer K.F."/>
            <person name="Olsen O.A."/>
        </authorList>
    </citation>
    <scope>NUCLEOTIDE SEQUENCE [LARGE SCALE GENOMIC DNA]</scope>
    <source>
        <strain evidence="3">cv. AL8/78</strain>
    </source>
</reference>
<accession>A0A453EMC8</accession>
<keyword evidence="1" id="KW-0812">Transmembrane</keyword>
<reference evidence="2" key="3">
    <citation type="journal article" date="2017" name="Nature">
        <title>Genome sequence of the progenitor of the wheat D genome Aegilops tauschii.</title>
        <authorList>
            <person name="Luo M.C."/>
            <person name="Gu Y.Q."/>
            <person name="Puiu D."/>
            <person name="Wang H."/>
            <person name="Twardziok S.O."/>
            <person name="Deal K.R."/>
            <person name="Huo N."/>
            <person name="Zhu T."/>
            <person name="Wang L."/>
            <person name="Wang Y."/>
            <person name="McGuire P.E."/>
            <person name="Liu S."/>
            <person name="Long H."/>
            <person name="Ramasamy R.K."/>
            <person name="Rodriguez J.C."/>
            <person name="Van S.L."/>
            <person name="Yuan L."/>
            <person name="Wang Z."/>
            <person name="Xia Z."/>
            <person name="Xiao L."/>
            <person name="Anderson O.D."/>
            <person name="Ouyang S."/>
            <person name="Liang Y."/>
            <person name="Zimin A.V."/>
            <person name="Pertea G."/>
            <person name="Qi P."/>
            <person name="Bennetzen J.L."/>
            <person name="Dai X."/>
            <person name="Dawson M.W."/>
            <person name="Muller H.G."/>
            <person name="Kugler K."/>
            <person name="Rivarola-Duarte L."/>
            <person name="Spannagl M."/>
            <person name="Mayer K.F.X."/>
            <person name="Lu F.H."/>
            <person name="Bevan M.W."/>
            <person name="Leroy P."/>
            <person name="Li P."/>
            <person name="You F.M."/>
            <person name="Sun Q."/>
            <person name="Liu Z."/>
            <person name="Lyons E."/>
            <person name="Wicker T."/>
            <person name="Salzberg S.L."/>
            <person name="Devos K.M."/>
            <person name="Dvorak J."/>
        </authorList>
    </citation>
    <scope>NUCLEOTIDE SEQUENCE [LARGE SCALE GENOMIC DNA]</scope>
    <source>
        <strain evidence="2">cv. AL8/78</strain>
    </source>
</reference>
<evidence type="ECO:0000313" key="2">
    <source>
        <dbReference type="EnsemblPlants" id="AET3Gv20399500.5"/>
    </source>
</evidence>
<keyword evidence="3" id="KW-1185">Reference proteome</keyword>
<protein>
    <submittedName>
        <fullName evidence="2">Uncharacterized protein</fullName>
    </submittedName>
</protein>
<keyword evidence="1" id="KW-0472">Membrane</keyword>
<keyword evidence="1" id="KW-1133">Transmembrane helix</keyword>
<evidence type="ECO:0000256" key="1">
    <source>
        <dbReference type="SAM" id="Phobius"/>
    </source>
</evidence>
<organism evidence="2 3">
    <name type="scientific">Aegilops tauschii subsp. strangulata</name>
    <name type="common">Goatgrass</name>
    <dbReference type="NCBI Taxonomy" id="200361"/>
    <lineage>
        <taxon>Eukaryota</taxon>
        <taxon>Viridiplantae</taxon>
        <taxon>Streptophyta</taxon>
        <taxon>Embryophyta</taxon>
        <taxon>Tracheophyta</taxon>
        <taxon>Spermatophyta</taxon>
        <taxon>Magnoliopsida</taxon>
        <taxon>Liliopsida</taxon>
        <taxon>Poales</taxon>
        <taxon>Poaceae</taxon>
        <taxon>BOP clade</taxon>
        <taxon>Pooideae</taxon>
        <taxon>Triticodae</taxon>
        <taxon>Triticeae</taxon>
        <taxon>Triticinae</taxon>
        <taxon>Aegilops</taxon>
    </lineage>
</organism>
<reference evidence="2" key="5">
    <citation type="journal article" date="2021" name="G3 (Bethesda)">
        <title>Aegilops tauschii genome assembly Aet v5.0 features greater sequence contiguity and improved annotation.</title>
        <authorList>
            <person name="Wang L."/>
            <person name="Zhu T."/>
            <person name="Rodriguez J.C."/>
            <person name="Deal K.R."/>
            <person name="Dubcovsky J."/>
            <person name="McGuire P.E."/>
            <person name="Lux T."/>
            <person name="Spannagl M."/>
            <person name="Mayer K.F.X."/>
            <person name="Baldrich P."/>
            <person name="Meyers B.C."/>
            <person name="Huo N."/>
            <person name="Gu Y.Q."/>
            <person name="Zhou H."/>
            <person name="Devos K.M."/>
            <person name="Bennetzen J.L."/>
            <person name="Unver T."/>
            <person name="Budak H."/>
            <person name="Gulick P.J."/>
            <person name="Galiba G."/>
            <person name="Kalapos B."/>
            <person name="Nelson D.R."/>
            <person name="Li P."/>
            <person name="You F.M."/>
            <person name="Luo M.C."/>
            <person name="Dvorak J."/>
        </authorList>
    </citation>
    <scope>NUCLEOTIDE SEQUENCE [LARGE SCALE GENOMIC DNA]</scope>
    <source>
        <strain evidence="2">cv. AL8/78</strain>
    </source>
</reference>
<feature type="transmembrane region" description="Helical" evidence="1">
    <location>
        <begin position="37"/>
        <end position="62"/>
    </location>
</feature>
<evidence type="ECO:0000313" key="3">
    <source>
        <dbReference type="Proteomes" id="UP000015105"/>
    </source>
</evidence>